<dbReference type="Pfam" id="PF07180">
    <property type="entry name" value="CaiF_GrlA"/>
    <property type="match status" value="1"/>
</dbReference>
<evidence type="ECO:0000313" key="2">
    <source>
        <dbReference type="EMBL" id="ECC1609081.1"/>
    </source>
</evidence>
<accession>A0A5Y1WM43</accession>
<organism evidence="2">
    <name type="scientific">Salmonella enterica subsp. salamae</name>
    <dbReference type="NCBI Taxonomy" id="59202"/>
    <lineage>
        <taxon>Bacteria</taxon>
        <taxon>Pseudomonadati</taxon>
        <taxon>Pseudomonadota</taxon>
        <taxon>Gammaproteobacteria</taxon>
        <taxon>Enterobacterales</taxon>
        <taxon>Enterobacteriaceae</taxon>
        <taxon>Salmonella</taxon>
    </lineage>
</organism>
<dbReference type="Proteomes" id="UP000839852">
    <property type="component" value="Unassembled WGS sequence"/>
</dbReference>
<dbReference type="InterPro" id="IPR020357">
    <property type="entry name" value="Tscrpt_reg_CaiF/GrlA"/>
</dbReference>
<protein>
    <submittedName>
        <fullName evidence="2">CaiF/GrlA family transcriptional regulator</fullName>
    </submittedName>
</protein>
<reference evidence="2" key="1">
    <citation type="submission" date="2019-07" db="EMBL/GenBank/DDBJ databases">
        <authorList>
            <person name="Ashton P.M."/>
            <person name="Dallman T."/>
            <person name="Nair S."/>
            <person name="De Pinna E."/>
            <person name="Peters T."/>
            <person name="Grant K."/>
        </authorList>
    </citation>
    <scope>NUCLEOTIDE SEQUENCE</scope>
    <source>
        <strain evidence="3">319688</strain>
        <strain evidence="2">646013</strain>
    </source>
</reference>
<dbReference type="GO" id="GO:0006351">
    <property type="term" value="P:DNA-templated transcription"/>
    <property type="evidence" value="ECO:0007669"/>
    <property type="project" value="InterPro"/>
</dbReference>
<dbReference type="Gene3D" id="1.10.10.10">
    <property type="entry name" value="Winged helix-like DNA-binding domain superfamily/Winged helix DNA-binding domain"/>
    <property type="match status" value="1"/>
</dbReference>
<dbReference type="EMBL" id="AAIAJV010000058">
    <property type="protein sequence ID" value="ECC1609081.1"/>
    <property type="molecule type" value="Genomic_DNA"/>
</dbReference>
<comment type="caution">
    <text evidence="2">The sequence shown here is derived from an EMBL/GenBank/DDBJ whole genome shotgun (WGS) entry which is preliminary data.</text>
</comment>
<feature type="region of interest" description="Disordered" evidence="1">
    <location>
        <begin position="109"/>
        <end position="168"/>
    </location>
</feature>
<proteinExistence type="predicted"/>
<dbReference type="AlphaFoldDB" id="A0A5Y1WM43"/>
<evidence type="ECO:0000256" key="1">
    <source>
        <dbReference type="SAM" id="MobiDB-lite"/>
    </source>
</evidence>
<dbReference type="EMBL" id="AAIIOQ010000059">
    <property type="protein sequence ID" value="ECE6362907.1"/>
    <property type="molecule type" value="Genomic_DNA"/>
</dbReference>
<name>A0A5Y1WM43_SALER</name>
<sequence length="168" mass="19005">MSVTVQQAGPREGWHLPAEVAEMDDAPLYLAVAMWGMRQKRVITCEDVCRNFYISQRRASDILHYICHEGARFVVCERRKVVVRAGNICRVGLRIHRVILLSPEENAEKSARRRYVSPPPASALTSKSYSGRRDASGARALRQWMTRRRPGDRVPEKLLQTATSGGTE</sequence>
<evidence type="ECO:0000313" key="3">
    <source>
        <dbReference type="EMBL" id="ECE6362907.1"/>
    </source>
</evidence>
<gene>
    <name evidence="3" type="ORF">DPA05_25390</name>
    <name evidence="2" type="ORF">FNI14_24635</name>
</gene>
<dbReference type="InterPro" id="IPR036388">
    <property type="entry name" value="WH-like_DNA-bd_sf"/>
</dbReference>